<sequence>MVTPIPKESFWTDDEMGLLYILDEALHSTLDLDNLFFIILTAATAGSGFSFSRAALFLVDESRKRLEGKMGIGPTNAEEASRIWSRLTRENPSLQNLLFRYAKFSPDSPFNQMVTGFVLPLGSDNICTQVLRDGKTYLLSQPYEPHLIPKPLSPFLLGSQFVITAIPERFGTAGILVGDNAFSIRAISERQVQLLALFAERAGSILDMVRMNQALQEKVAELKKSYLDLYEARHRLLRSEKLATIGQAITYVGHELREPVTAIGGLAKSINRGGLSEEEVRSQSQLIYQRTVRLARFINFCLNFVRLGEPQRGSLEPQKGVCYKINNLVAEVCAEVLAGIKEEGSPGAKIKQDLKPDLPPVCVDTEQVKHVLVNVIENSLHSVTGLPEGEILLGGDWDNDWVRISVADNGVGIRNEDINKVFEPFFTTRPGGYGLGLAFARQILETLGGRIAAESEGTGKGATFTIYLPRGDNPQGG</sequence>
<dbReference type="Gene3D" id="3.30.450.40">
    <property type="match status" value="1"/>
</dbReference>
<dbReference type="InterPro" id="IPR036097">
    <property type="entry name" value="HisK_dim/P_sf"/>
</dbReference>
<dbReference type="SUPFAM" id="SSF55781">
    <property type="entry name" value="GAF domain-like"/>
    <property type="match status" value="1"/>
</dbReference>
<evidence type="ECO:0000256" key="2">
    <source>
        <dbReference type="ARBA" id="ARBA00012438"/>
    </source>
</evidence>
<dbReference type="Proteomes" id="UP000230392">
    <property type="component" value="Unassembled WGS sequence"/>
</dbReference>
<dbReference type="InterPro" id="IPR036890">
    <property type="entry name" value="HATPase_C_sf"/>
</dbReference>
<dbReference type="SUPFAM" id="SSF47384">
    <property type="entry name" value="Homodimeric domain of signal transducing histidine kinase"/>
    <property type="match status" value="1"/>
</dbReference>
<dbReference type="AlphaFoldDB" id="A0A2G9Y9G5"/>
<keyword evidence="4" id="KW-0175">Coiled coil</keyword>
<accession>A0A2G9Y9G5</accession>
<dbReference type="CDD" id="cd00082">
    <property type="entry name" value="HisKA"/>
    <property type="match status" value="1"/>
</dbReference>
<dbReference type="InterPro" id="IPR004358">
    <property type="entry name" value="Sig_transdc_His_kin-like_C"/>
</dbReference>
<organism evidence="6 7">
    <name type="scientific">bacterium (Candidatus Ratteibacteria) CG23_combo_of_CG06-09_8_20_14_all_48_7</name>
    <dbReference type="NCBI Taxonomy" id="2014292"/>
    <lineage>
        <taxon>Bacteria</taxon>
        <taxon>Candidatus Ratteibacteria</taxon>
    </lineage>
</organism>
<feature type="domain" description="Histidine kinase" evidence="5">
    <location>
        <begin position="251"/>
        <end position="472"/>
    </location>
</feature>
<name>A0A2G9Y9G5_9BACT</name>
<gene>
    <name evidence="6" type="ORF">COX46_04815</name>
</gene>
<proteinExistence type="predicted"/>
<dbReference type="PANTHER" id="PTHR43547">
    <property type="entry name" value="TWO-COMPONENT HISTIDINE KINASE"/>
    <property type="match status" value="1"/>
</dbReference>
<reference evidence="6 7" key="1">
    <citation type="submission" date="2017-09" db="EMBL/GenBank/DDBJ databases">
        <title>Depth-based differentiation of microbial function through sediment-hosted aquifers and enrichment of novel symbionts in the deep terrestrial subsurface.</title>
        <authorList>
            <person name="Probst A.J."/>
            <person name="Ladd B."/>
            <person name="Jarett J.K."/>
            <person name="Geller-Mcgrath D.E."/>
            <person name="Sieber C.M."/>
            <person name="Emerson J.B."/>
            <person name="Anantharaman K."/>
            <person name="Thomas B.C."/>
            <person name="Malmstrom R."/>
            <person name="Stieglmeier M."/>
            <person name="Klingl A."/>
            <person name="Woyke T."/>
            <person name="Ryan C.M."/>
            <person name="Banfield J.F."/>
        </authorList>
    </citation>
    <scope>NUCLEOTIDE SEQUENCE [LARGE SCALE GENOMIC DNA]</scope>
    <source>
        <strain evidence="6">CG23_combo_of_CG06-09_8_20_14_all_48_7</strain>
    </source>
</reference>
<dbReference type="Gene3D" id="3.30.565.10">
    <property type="entry name" value="Histidine kinase-like ATPase, C-terminal domain"/>
    <property type="match status" value="1"/>
</dbReference>
<evidence type="ECO:0000313" key="7">
    <source>
        <dbReference type="Proteomes" id="UP000230392"/>
    </source>
</evidence>
<comment type="catalytic activity">
    <reaction evidence="1">
        <text>ATP + protein L-histidine = ADP + protein N-phospho-L-histidine.</text>
        <dbReference type="EC" id="2.7.13.3"/>
    </reaction>
</comment>
<dbReference type="SMART" id="SM00387">
    <property type="entry name" value="HATPase_c"/>
    <property type="match status" value="1"/>
</dbReference>
<dbReference type="PRINTS" id="PR00344">
    <property type="entry name" value="BCTRLSENSOR"/>
</dbReference>
<evidence type="ECO:0000256" key="4">
    <source>
        <dbReference type="SAM" id="Coils"/>
    </source>
</evidence>
<dbReference type="SMART" id="SM00388">
    <property type="entry name" value="HisKA"/>
    <property type="match status" value="1"/>
</dbReference>
<dbReference type="InterPro" id="IPR003594">
    <property type="entry name" value="HATPase_dom"/>
</dbReference>
<dbReference type="SUPFAM" id="SSF55874">
    <property type="entry name" value="ATPase domain of HSP90 chaperone/DNA topoisomerase II/histidine kinase"/>
    <property type="match status" value="1"/>
</dbReference>
<protein>
    <recommendedName>
        <fullName evidence="2">histidine kinase</fullName>
        <ecNumber evidence="2">2.7.13.3</ecNumber>
    </recommendedName>
</protein>
<evidence type="ECO:0000259" key="5">
    <source>
        <dbReference type="PROSITE" id="PS50109"/>
    </source>
</evidence>
<dbReference type="Gene3D" id="1.10.287.130">
    <property type="match status" value="1"/>
</dbReference>
<evidence type="ECO:0000313" key="6">
    <source>
        <dbReference type="EMBL" id="PIP15888.1"/>
    </source>
</evidence>
<dbReference type="EMBL" id="PCRF01000235">
    <property type="protein sequence ID" value="PIP15888.1"/>
    <property type="molecule type" value="Genomic_DNA"/>
</dbReference>
<dbReference type="PROSITE" id="PS50109">
    <property type="entry name" value="HIS_KIN"/>
    <property type="match status" value="1"/>
</dbReference>
<evidence type="ECO:0000256" key="1">
    <source>
        <dbReference type="ARBA" id="ARBA00000085"/>
    </source>
</evidence>
<dbReference type="GO" id="GO:0000155">
    <property type="term" value="F:phosphorelay sensor kinase activity"/>
    <property type="evidence" value="ECO:0007669"/>
    <property type="project" value="InterPro"/>
</dbReference>
<evidence type="ECO:0000256" key="3">
    <source>
        <dbReference type="ARBA" id="ARBA00022553"/>
    </source>
</evidence>
<dbReference type="InterPro" id="IPR003661">
    <property type="entry name" value="HisK_dim/P_dom"/>
</dbReference>
<dbReference type="InterPro" id="IPR029016">
    <property type="entry name" value="GAF-like_dom_sf"/>
</dbReference>
<keyword evidence="3" id="KW-0597">Phosphoprotein</keyword>
<dbReference type="EC" id="2.7.13.3" evidence="2"/>
<comment type="caution">
    <text evidence="6">The sequence shown here is derived from an EMBL/GenBank/DDBJ whole genome shotgun (WGS) entry which is preliminary data.</text>
</comment>
<dbReference type="InterPro" id="IPR005467">
    <property type="entry name" value="His_kinase_dom"/>
</dbReference>
<feature type="coiled-coil region" evidence="4">
    <location>
        <begin position="205"/>
        <end position="232"/>
    </location>
</feature>
<dbReference type="Pfam" id="PF02518">
    <property type="entry name" value="HATPase_c"/>
    <property type="match status" value="1"/>
</dbReference>
<dbReference type="PANTHER" id="PTHR43547:SF2">
    <property type="entry name" value="HYBRID SIGNAL TRANSDUCTION HISTIDINE KINASE C"/>
    <property type="match status" value="1"/>
</dbReference>